<sequence>MTQNICYHRDIDAATHAGEYNGPHSIHRSVKAFRYSPPPCLNFKFFSTDVLATMSMTILAPTYWQVATRIVGTVDRVD</sequence>
<protein>
    <submittedName>
        <fullName evidence="1">Uncharacterized protein</fullName>
    </submittedName>
</protein>
<accession>A0A0A9D307</accession>
<organism evidence="1">
    <name type="scientific">Arundo donax</name>
    <name type="common">Giant reed</name>
    <name type="synonym">Donax arundinaceus</name>
    <dbReference type="NCBI Taxonomy" id="35708"/>
    <lineage>
        <taxon>Eukaryota</taxon>
        <taxon>Viridiplantae</taxon>
        <taxon>Streptophyta</taxon>
        <taxon>Embryophyta</taxon>
        <taxon>Tracheophyta</taxon>
        <taxon>Spermatophyta</taxon>
        <taxon>Magnoliopsida</taxon>
        <taxon>Liliopsida</taxon>
        <taxon>Poales</taxon>
        <taxon>Poaceae</taxon>
        <taxon>PACMAD clade</taxon>
        <taxon>Arundinoideae</taxon>
        <taxon>Arundineae</taxon>
        <taxon>Arundo</taxon>
    </lineage>
</organism>
<reference evidence="1" key="2">
    <citation type="journal article" date="2015" name="Data Brief">
        <title>Shoot transcriptome of the giant reed, Arundo donax.</title>
        <authorList>
            <person name="Barrero R.A."/>
            <person name="Guerrero F.D."/>
            <person name="Moolhuijzen P."/>
            <person name="Goolsby J.A."/>
            <person name="Tidwell J."/>
            <person name="Bellgard S.E."/>
            <person name="Bellgard M.I."/>
        </authorList>
    </citation>
    <scope>NUCLEOTIDE SEQUENCE</scope>
    <source>
        <tissue evidence="1">Shoot tissue taken approximately 20 cm above the soil surface</tissue>
    </source>
</reference>
<dbReference type="EMBL" id="GBRH01214896">
    <property type="protein sequence ID" value="JAD82999.1"/>
    <property type="molecule type" value="Transcribed_RNA"/>
</dbReference>
<dbReference type="AlphaFoldDB" id="A0A0A9D307"/>
<evidence type="ECO:0000313" key="1">
    <source>
        <dbReference type="EMBL" id="JAD82999.1"/>
    </source>
</evidence>
<proteinExistence type="predicted"/>
<name>A0A0A9D307_ARUDO</name>
<reference evidence="1" key="1">
    <citation type="submission" date="2014-09" db="EMBL/GenBank/DDBJ databases">
        <authorList>
            <person name="Magalhaes I.L.F."/>
            <person name="Oliveira U."/>
            <person name="Santos F.R."/>
            <person name="Vidigal T.H.D.A."/>
            <person name="Brescovit A.D."/>
            <person name="Santos A.J."/>
        </authorList>
    </citation>
    <scope>NUCLEOTIDE SEQUENCE</scope>
    <source>
        <tissue evidence="1">Shoot tissue taken approximately 20 cm above the soil surface</tissue>
    </source>
</reference>